<keyword evidence="2" id="KW-1185">Reference proteome</keyword>
<dbReference type="Pfam" id="PF03637">
    <property type="entry name" value="Mob1_phocein"/>
    <property type="match status" value="1"/>
</dbReference>
<dbReference type="InterPro" id="IPR036703">
    <property type="entry name" value="MOB_kinase_act_sf"/>
</dbReference>
<organism evidence="1 2">
    <name type="scientific">Forsythia ovata</name>
    <dbReference type="NCBI Taxonomy" id="205694"/>
    <lineage>
        <taxon>Eukaryota</taxon>
        <taxon>Viridiplantae</taxon>
        <taxon>Streptophyta</taxon>
        <taxon>Embryophyta</taxon>
        <taxon>Tracheophyta</taxon>
        <taxon>Spermatophyta</taxon>
        <taxon>Magnoliopsida</taxon>
        <taxon>eudicotyledons</taxon>
        <taxon>Gunneridae</taxon>
        <taxon>Pentapetalae</taxon>
        <taxon>asterids</taxon>
        <taxon>lamiids</taxon>
        <taxon>Lamiales</taxon>
        <taxon>Oleaceae</taxon>
        <taxon>Forsythieae</taxon>
        <taxon>Forsythia</taxon>
    </lineage>
</organism>
<comment type="caution">
    <text evidence="1">The sequence shown here is derived from an EMBL/GenBank/DDBJ whole genome shotgun (WGS) entry which is preliminary data.</text>
</comment>
<evidence type="ECO:0000313" key="1">
    <source>
        <dbReference type="EMBL" id="KAL2458875.1"/>
    </source>
</evidence>
<dbReference type="Proteomes" id="UP001604277">
    <property type="component" value="Unassembled WGS sequence"/>
</dbReference>
<dbReference type="Gene3D" id="1.20.140.30">
    <property type="entry name" value="MOB kinase activator"/>
    <property type="match status" value="1"/>
</dbReference>
<dbReference type="SMART" id="SM01388">
    <property type="entry name" value="Mob1_phocein"/>
    <property type="match status" value="1"/>
</dbReference>
<sequence length="255" mass="30078">MDGGVLHQATADGVIEIVEISLKFFPDLLWYMYNNRSILHYAIENRREKLFNLMIDLMAQNTFAASKLDEEPIWEAVRLPPGEDLNEWLAVNSEISFRTISNSSSCMYKYRWADGITIKKPIEVSAPKYVEYLIDWIEAQLDDESIFPQKLENCESKEAHMNTCFKHFVLFMWVHDLRRIAVLGTLLWRRVETIGFFFYRVLKCWPRLDAWSCRLVPHRSFLRIGRTLLSLDAPRLNARPRLLAAHYAFYEYCLI</sequence>
<dbReference type="PANTHER" id="PTHR22599">
    <property type="entry name" value="MPS ONE BINDER KINASE ACTIVATOR-LIKE MOB"/>
    <property type="match status" value="1"/>
</dbReference>
<proteinExistence type="predicted"/>
<dbReference type="InterPro" id="IPR005301">
    <property type="entry name" value="MOB_kinase_act_fam"/>
</dbReference>
<reference evidence="2" key="1">
    <citation type="submission" date="2024-07" db="EMBL/GenBank/DDBJ databases">
        <title>Two chromosome-level genome assemblies of Korean endemic species Abeliophyllum distichum and Forsythia ovata (Oleaceae).</title>
        <authorList>
            <person name="Jang H."/>
        </authorList>
    </citation>
    <scope>NUCLEOTIDE SEQUENCE [LARGE SCALE GENOMIC DNA]</scope>
</reference>
<name>A0ABD1P4T5_9LAMI</name>
<evidence type="ECO:0000313" key="2">
    <source>
        <dbReference type="Proteomes" id="UP001604277"/>
    </source>
</evidence>
<protein>
    <submittedName>
        <fullName evidence="1">Uncharacterized protein</fullName>
    </submittedName>
</protein>
<gene>
    <name evidence="1" type="ORF">Fot_55438</name>
</gene>
<dbReference type="SUPFAM" id="SSF101152">
    <property type="entry name" value="Mob1/phocein"/>
    <property type="match status" value="1"/>
</dbReference>
<accession>A0ABD1P4T5</accession>
<dbReference type="EMBL" id="JBFOLJ010000026">
    <property type="protein sequence ID" value="KAL2458875.1"/>
    <property type="molecule type" value="Genomic_DNA"/>
</dbReference>
<dbReference type="AlphaFoldDB" id="A0ABD1P4T5"/>